<name>A0A1T4RCJ4_9FUSO</name>
<dbReference type="InterPro" id="IPR025669">
    <property type="entry name" value="AAA_dom"/>
</dbReference>
<organism evidence="2 3">
    <name type="scientific">Cetobacterium ceti</name>
    <dbReference type="NCBI Taxonomy" id="180163"/>
    <lineage>
        <taxon>Bacteria</taxon>
        <taxon>Fusobacteriati</taxon>
        <taxon>Fusobacteriota</taxon>
        <taxon>Fusobacteriia</taxon>
        <taxon>Fusobacteriales</taxon>
        <taxon>Fusobacteriaceae</taxon>
        <taxon>Cetobacterium</taxon>
    </lineage>
</organism>
<sequence>MGKILTVKVNKGGIGKTFITLQLGAYLALNNKKVMILTSDSQNNIIDYSKNKEILYKKGLKEFVKGGEGEKIKIRENLFFIPLESNTFGNRFLNSLPLFLEKLKEEYDYVLIDSIPTMKIDSVFVANSDKIIIPCFADKVTIKGVINVVKEAGAEKILAIMVNKYENKKIQKLLLEEIKEAILGTDILFPTPIKNTSDIEELLYKGKTIWESNSIKILEIKRIFEEIGNEILNYDEIKENNLFDIDF</sequence>
<evidence type="ECO:0000313" key="2">
    <source>
        <dbReference type="EMBL" id="SKA13629.1"/>
    </source>
</evidence>
<evidence type="ECO:0000259" key="1">
    <source>
        <dbReference type="Pfam" id="PF13614"/>
    </source>
</evidence>
<dbReference type="Proteomes" id="UP000191153">
    <property type="component" value="Unassembled WGS sequence"/>
</dbReference>
<reference evidence="2 3" key="1">
    <citation type="submission" date="2017-02" db="EMBL/GenBank/DDBJ databases">
        <authorList>
            <person name="Peterson S.W."/>
        </authorList>
    </citation>
    <scope>NUCLEOTIDE SEQUENCE [LARGE SCALE GENOMIC DNA]</scope>
    <source>
        <strain evidence="2 3">ATCC 700028</strain>
    </source>
</reference>
<evidence type="ECO:0000313" key="3">
    <source>
        <dbReference type="Proteomes" id="UP000191153"/>
    </source>
</evidence>
<feature type="domain" description="AAA" evidence="1">
    <location>
        <begin position="3"/>
        <end position="150"/>
    </location>
</feature>
<dbReference type="OrthoDB" id="89202at2"/>
<accession>A0A1T4RCJ4</accession>
<dbReference type="InterPro" id="IPR027417">
    <property type="entry name" value="P-loop_NTPase"/>
</dbReference>
<dbReference type="Pfam" id="PF13614">
    <property type="entry name" value="AAA_31"/>
    <property type="match status" value="1"/>
</dbReference>
<gene>
    <name evidence="2" type="ORF">SAMN02745174_02646</name>
</gene>
<dbReference type="RefSeq" id="WP_078695035.1">
    <property type="nucleotide sequence ID" value="NZ_FUWX01000058.1"/>
</dbReference>
<dbReference type="AlphaFoldDB" id="A0A1T4RCJ4"/>
<keyword evidence="3" id="KW-1185">Reference proteome</keyword>
<dbReference type="EMBL" id="FUWX01000058">
    <property type="protein sequence ID" value="SKA13629.1"/>
    <property type="molecule type" value="Genomic_DNA"/>
</dbReference>
<dbReference type="PANTHER" id="PTHR13696">
    <property type="entry name" value="P-LOOP CONTAINING NUCLEOSIDE TRIPHOSPHATE HYDROLASE"/>
    <property type="match status" value="1"/>
</dbReference>
<dbReference type="SUPFAM" id="SSF52540">
    <property type="entry name" value="P-loop containing nucleoside triphosphate hydrolases"/>
    <property type="match status" value="1"/>
</dbReference>
<dbReference type="Gene3D" id="3.40.50.300">
    <property type="entry name" value="P-loop containing nucleotide triphosphate hydrolases"/>
    <property type="match status" value="1"/>
</dbReference>
<dbReference type="PANTHER" id="PTHR13696:SF99">
    <property type="entry name" value="COBYRINIC ACID AC-DIAMIDE SYNTHASE"/>
    <property type="match status" value="1"/>
</dbReference>
<protein>
    <submittedName>
        <fullName evidence="2">Chromosome partitioning protein</fullName>
    </submittedName>
</protein>
<dbReference type="InterPro" id="IPR050678">
    <property type="entry name" value="DNA_Partitioning_ATPase"/>
</dbReference>
<dbReference type="STRING" id="180163.SAMN02745174_02646"/>
<dbReference type="CDD" id="cd02042">
    <property type="entry name" value="ParAB_family"/>
    <property type="match status" value="1"/>
</dbReference>
<proteinExistence type="predicted"/>